<dbReference type="InterPro" id="IPR023753">
    <property type="entry name" value="FAD/NAD-binding_dom"/>
</dbReference>
<evidence type="ECO:0000256" key="10">
    <source>
        <dbReference type="ARBA" id="ARBA00022827"/>
    </source>
</evidence>
<dbReference type="InterPro" id="IPR024935">
    <property type="entry name" value="Rubredoxin_dom"/>
</dbReference>
<evidence type="ECO:0000256" key="7">
    <source>
        <dbReference type="ARBA" id="ARBA00022448"/>
    </source>
</evidence>
<dbReference type="EMBL" id="JABBGJ010000050">
    <property type="protein sequence ID" value="NMM03218.1"/>
    <property type="molecule type" value="Genomic_DNA"/>
</dbReference>
<dbReference type="InterPro" id="IPR018527">
    <property type="entry name" value="Rubredoxin_Fe_BS"/>
</dbReference>
<keyword evidence="15" id="KW-1185">Reference proteome</keyword>
<dbReference type="RefSeq" id="WP_169489972.1">
    <property type="nucleotide sequence ID" value="NZ_JABBGJ010000050.1"/>
</dbReference>
<dbReference type="SUPFAM" id="SSF57802">
    <property type="entry name" value="Rubredoxin-like"/>
    <property type="match status" value="1"/>
</dbReference>
<name>A0A848ILM2_9BURK</name>
<dbReference type="Pfam" id="PF07992">
    <property type="entry name" value="Pyr_redox_2"/>
    <property type="match status" value="1"/>
</dbReference>
<evidence type="ECO:0000256" key="6">
    <source>
        <dbReference type="ARBA" id="ARBA00006442"/>
    </source>
</evidence>
<comment type="pathway">
    <text evidence="4">Hydrocarbon metabolism; alkane degradation.</text>
</comment>
<protein>
    <submittedName>
        <fullName evidence="14">FAD-dependent oxidoreductase</fullName>
    </submittedName>
</protein>
<comment type="similarity">
    <text evidence="5">Belongs to the rubredoxin family.</text>
</comment>
<dbReference type="Pfam" id="PF00301">
    <property type="entry name" value="Rubredoxin"/>
    <property type="match status" value="1"/>
</dbReference>
<dbReference type="PRINTS" id="PR00163">
    <property type="entry name" value="RUBREDOXIN"/>
</dbReference>
<keyword evidence="11" id="KW-0249">Electron transport</keyword>
<evidence type="ECO:0000256" key="12">
    <source>
        <dbReference type="ARBA" id="ARBA00023004"/>
    </source>
</evidence>
<dbReference type="GO" id="GO:0005506">
    <property type="term" value="F:iron ion binding"/>
    <property type="evidence" value="ECO:0007669"/>
    <property type="project" value="InterPro"/>
</dbReference>
<feature type="domain" description="Rubredoxin-like" evidence="13">
    <location>
        <begin position="8"/>
        <end position="59"/>
    </location>
</feature>
<gene>
    <name evidence="14" type="ORF">HHL24_35615</name>
</gene>
<dbReference type="PRINTS" id="PR00368">
    <property type="entry name" value="FADPNR"/>
</dbReference>
<dbReference type="SUPFAM" id="SSF51905">
    <property type="entry name" value="FAD/NAD(P)-binding domain"/>
    <property type="match status" value="1"/>
</dbReference>
<comment type="similarity">
    <text evidence="6">Belongs to the FAD-dependent oxidoreductase family.</text>
</comment>
<dbReference type="Proteomes" id="UP000544134">
    <property type="component" value="Unassembled WGS sequence"/>
</dbReference>
<dbReference type="InterPro" id="IPR036188">
    <property type="entry name" value="FAD/NAD-bd_sf"/>
</dbReference>
<evidence type="ECO:0000256" key="2">
    <source>
        <dbReference type="ARBA" id="ARBA00001974"/>
    </source>
</evidence>
<evidence type="ECO:0000313" key="15">
    <source>
        <dbReference type="Proteomes" id="UP000544134"/>
    </source>
</evidence>
<dbReference type="PROSITE" id="PS50903">
    <property type="entry name" value="RUBREDOXIN_LIKE"/>
    <property type="match status" value="1"/>
</dbReference>
<evidence type="ECO:0000259" key="13">
    <source>
        <dbReference type="PROSITE" id="PS50903"/>
    </source>
</evidence>
<proteinExistence type="inferred from homology"/>
<dbReference type="GO" id="GO:0016491">
    <property type="term" value="F:oxidoreductase activity"/>
    <property type="evidence" value="ECO:0007669"/>
    <property type="project" value="InterPro"/>
</dbReference>
<dbReference type="AlphaFoldDB" id="A0A848ILM2"/>
<keyword evidence="12" id="KW-0408">Iron</keyword>
<evidence type="ECO:0000256" key="4">
    <source>
        <dbReference type="ARBA" id="ARBA00004933"/>
    </source>
</evidence>
<dbReference type="FunFam" id="2.20.28.10:FF:000001">
    <property type="entry name" value="Rubredoxin"/>
    <property type="match status" value="1"/>
</dbReference>
<keyword evidence="8" id="KW-0285">Flavoprotein</keyword>
<dbReference type="Gene3D" id="2.20.28.10">
    <property type="match status" value="1"/>
</dbReference>
<dbReference type="PRINTS" id="PR00411">
    <property type="entry name" value="PNDRDTASEI"/>
</dbReference>
<keyword evidence="7" id="KW-0813">Transport</keyword>
<dbReference type="InterPro" id="IPR024934">
    <property type="entry name" value="Rubredoxin-like_dom"/>
</dbReference>
<dbReference type="InterPro" id="IPR050260">
    <property type="entry name" value="FAD-bd_OxRdtase"/>
</dbReference>
<accession>A0A848ILM2</accession>
<sequence length="443" mass="47508">MNVISHDWKQFICRACGVIYDEEAGDPDSGLAPGTRFSDIPEDWECPLCGVSKADFSSYEPMPAVASGGTSTVAARDTGVVVVGGGTAGWAVVEALRALDADVPITMVTACDGDRYRKPELSVALSQGKLPDVLVTERGEDAAKRLRLRLLSHTYAVGLSPALRQLRTTAGTVRYTRLILAQGARPAMPAALPPSLCWRINDLRMWSGVQRALASGAQRIAIVGAGLVGCELAEDFARSGHEVCVLDINERPLASLLPEQGSERLLASWENLGIRFLGTRSVVSVTLAERGESAEHLVLTQRGEQMRVDLVLSATGLVAESRLATQAGLHFERGIIVDPKTLQTSEPNIHALGDCINIAGQPCRFIEPIAGQAEAIAHAVLGRDHHGYDHKPPVLRVKTKSLPIVMRGAPSCDLRWEVVAEDEQQLSMVQTRNGTPVASLNVG</sequence>
<evidence type="ECO:0000256" key="11">
    <source>
        <dbReference type="ARBA" id="ARBA00022982"/>
    </source>
</evidence>
<evidence type="ECO:0000256" key="1">
    <source>
        <dbReference type="ARBA" id="ARBA00001965"/>
    </source>
</evidence>
<keyword evidence="9" id="KW-0479">Metal-binding</keyword>
<comment type="cofactor">
    <cofactor evidence="1">
        <name>Fe(3+)</name>
        <dbReference type="ChEBI" id="CHEBI:29034"/>
    </cofactor>
</comment>
<dbReference type="CDD" id="cd00730">
    <property type="entry name" value="rubredoxin"/>
    <property type="match status" value="1"/>
</dbReference>
<evidence type="ECO:0000256" key="3">
    <source>
        <dbReference type="ARBA" id="ARBA00002792"/>
    </source>
</evidence>
<evidence type="ECO:0000313" key="14">
    <source>
        <dbReference type="EMBL" id="NMM03218.1"/>
    </source>
</evidence>
<organism evidence="14 15">
    <name type="scientific">Paraburkholderia polaris</name>
    <dbReference type="NCBI Taxonomy" id="2728848"/>
    <lineage>
        <taxon>Bacteria</taxon>
        <taxon>Pseudomonadati</taxon>
        <taxon>Pseudomonadota</taxon>
        <taxon>Betaproteobacteria</taxon>
        <taxon>Burkholderiales</taxon>
        <taxon>Burkholderiaceae</taxon>
        <taxon>Paraburkholderia</taxon>
    </lineage>
</organism>
<evidence type="ECO:0000256" key="5">
    <source>
        <dbReference type="ARBA" id="ARBA00005337"/>
    </source>
</evidence>
<keyword evidence="10" id="KW-0274">FAD</keyword>
<dbReference type="PANTHER" id="PTHR43429:SF3">
    <property type="entry name" value="NITRITE REDUCTASE [NAD(P)H]"/>
    <property type="match status" value="1"/>
</dbReference>
<reference evidence="14 15" key="1">
    <citation type="submission" date="2020-04" db="EMBL/GenBank/DDBJ databases">
        <title>Paraburkholderia sp. RP-4-7 isolated from soil.</title>
        <authorList>
            <person name="Dahal R.H."/>
        </authorList>
    </citation>
    <scope>NUCLEOTIDE SEQUENCE [LARGE SCALE GENOMIC DNA]</scope>
    <source>
        <strain evidence="14 15">RP-4-7</strain>
    </source>
</reference>
<dbReference type="Gene3D" id="3.50.50.60">
    <property type="entry name" value="FAD/NAD(P)-binding domain"/>
    <property type="match status" value="2"/>
</dbReference>
<comment type="cofactor">
    <cofactor evidence="2">
        <name>FAD</name>
        <dbReference type="ChEBI" id="CHEBI:57692"/>
    </cofactor>
</comment>
<evidence type="ECO:0000256" key="8">
    <source>
        <dbReference type="ARBA" id="ARBA00022630"/>
    </source>
</evidence>
<comment type="function">
    <text evidence="3">Involved in the hydrocarbon hydroxylating system, which transfers electrons from NADH to rubredoxin reductase and then through rubredoxin to alkane 1 monooxygenase.</text>
</comment>
<dbReference type="PANTHER" id="PTHR43429">
    <property type="entry name" value="PYRIDINE NUCLEOTIDE-DISULFIDE OXIDOREDUCTASE DOMAIN-CONTAINING"/>
    <property type="match status" value="1"/>
</dbReference>
<evidence type="ECO:0000256" key="9">
    <source>
        <dbReference type="ARBA" id="ARBA00022723"/>
    </source>
</evidence>
<comment type="caution">
    <text evidence="14">The sequence shown here is derived from an EMBL/GenBank/DDBJ whole genome shotgun (WGS) entry which is preliminary data.</text>
</comment>
<dbReference type="PROSITE" id="PS00202">
    <property type="entry name" value="RUBREDOXIN"/>
    <property type="match status" value="1"/>
</dbReference>